<evidence type="ECO:0000313" key="2">
    <source>
        <dbReference type="Proteomes" id="UP000030401"/>
    </source>
</evidence>
<organism evidence="1 2">
    <name type="scientific">Pontibacillus litoralis JSM 072002</name>
    <dbReference type="NCBI Taxonomy" id="1385512"/>
    <lineage>
        <taxon>Bacteria</taxon>
        <taxon>Bacillati</taxon>
        <taxon>Bacillota</taxon>
        <taxon>Bacilli</taxon>
        <taxon>Bacillales</taxon>
        <taxon>Bacillaceae</taxon>
        <taxon>Pontibacillus</taxon>
    </lineage>
</organism>
<dbReference type="eggNOG" id="ENOG5033DXG">
    <property type="taxonomic scope" value="Bacteria"/>
</dbReference>
<dbReference type="Proteomes" id="UP000030401">
    <property type="component" value="Unassembled WGS sequence"/>
</dbReference>
<comment type="caution">
    <text evidence="1">The sequence shown here is derived from an EMBL/GenBank/DDBJ whole genome shotgun (WGS) entry which is preliminary data.</text>
</comment>
<reference evidence="1 2" key="1">
    <citation type="submission" date="2013-08" db="EMBL/GenBank/DDBJ databases">
        <authorList>
            <person name="Huang J."/>
            <person name="Wang G."/>
        </authorList>
    </citation>
    <scope>NUCLEOTIDE SEQUENCE [LARGE SCALE GENOMIC DNA]</scope>
    <source>
        <strain evidence="1 2">JSM 072002</strain>
    </source>
</reference>
<dbReference type="InterPro" id="IPR058867">
    <property type="entry name" value="YtzJ"/>
</dbReference>
<name>A0A0A5GDC4_9BACI</name>
<protein>
    <submittedName>
        <fullName evidence="1">Uncharacterized protein</fullName>
    </submittedName>
</protein>
<dbReference type="OrthoDB" id="2679903at2"/>
<dbReference type="Pfam" id="PF26326">
    <property type="entry name" value="YtzJ"/>
    <property type="match status" value="1"/>
</dbReference>
<dbReference type="EMBL" id="AVPG01000001">
    <property type="protein sequence ID" value="KGX89105.1"/>
    <property type="molecule type" value="Genomic_DNA"/>
</dbReference>
<keyword evidence="2" id="KW-1185">Reference proteome</keyword>
<gene>
    <name evidence="1" type="ORF">N784_01900</name>
</gene>
<sequence>MLIMNRRRLLEDKLNRIANGQTAYAESAELIRLLKREIKKRNLAVYMDETDSGCWFIPTHKQAQ</sequence>
<accession>A0A0A5GDC4</accession>
<proteinExistence type="predicted"/>
<dbReference type="AlphaFoldDB" id="A0A0A5GDC4"/>
<dbReference type="STRING" id="1385512.N784_01900"/>
<evidence type="ECO:0000313" key="1">
    <source>
        <dbReference type="EMBL" id="KGX89105.1"/>
    </source>
</evidence>